<keyword evidence="4" id="KW-0297">G-protein coupled receptor</keyword>
<keyword evidence="2 8" id="KW-0812">Transmembrane</keyword>
<dbReference type="PANTHER" id="PTHR24240">
    <property type="entry name" value="OPSIN"/>
    <property type="match status" value="1"/>
</dbReference>
<dbReference type="PROSITE" id="PS50262">
    <property type="entry name" value="G_PROTEIN_RECEP_F1_2"/>
    <property type="match status" value="1"/>
</dbReference>
<dbReference type="SUPFAM" id="SSF81321">
    <property type="entry name" value="Family A G protein-coupled receptor-like"/>
    <property type="match status" value="1"/>
</dbReference>
<dbReference type="InParanoid" id="A0A3P9A1C2"/>
<keyword evidence="11" id="KW-1185">Reference proteome</keyword>
<feature type="domain" description="G-protein coupled receptors family 1 profile" evidence="9">
    <location>
        <begin position="47"/>
        <end position="304"/>
    </location>
</feature>
<dbReference type="KEGG" id="els:105015333"/>
<evidence type="ECO:0000313" key="10">
    <source>
        <dbReference type="Ensembl" id="ENSELUP00000034955.2"/>
    </source>
</evidence>
<dbReference type="InterPro" id="IPR017452">
    <property type="entry name" value="GPCR_Rhodpsn_7TM"/>
</dbReference>
<keyword evidence="5 8" id="KW-0472">Membrane</keyword>
<keyword evidence="7" id="KW-0807">Transducer</keyword>
<evidence type="ECO:0000256" key="6">
    <source>
        <dbReference type="ARBA" id="ARBA00023170"/>
    </source>
</evidence>
<evidence type="ECO:0000256" key="5">
    <source>
        <dbReference type="ARBA" id="ARBA00023136"/>
    </source>
</evidence>
<evidence type="ECO:0000256" key="7">
    <source>
        <dbReference type="ARBA" id="ARBA00023224"/>
    </source>
</evidence>
<dbReference type="Pfam" id="PF00001">
    <property type="entry name" value="7tm_1"/>
    <property type="match status" value="1"/>
</dbReference>
<feature type="transmembrane region" description="Helical" evidence="8">
    <location>
        <begin position="249"/>
        <end position="274"/>
    </location>
</feature>
<reference evidence="10" key="3">
    <citation type="submission" date="2025-08" db="UniProtKB">
        <authorList>
            <consortium name="Ensembl"/>
        </authorList>
    </citation>
    <scope>IDENTIFICATION</scope>
</reference>
<sequence>MLNLNSSFRKDVEQSPTVSVFSSKLAPGADIGVGFIILSVVLLSIIGNGLVLVISYRRRKRIEGLELLSVNLAAVDFLSCVCMYPLSILSSFNHAWMGNHITCTYYGLGCYVFGLCGMFTIASISVIRYIRTCYSLVYAVWLDSSNIRLVCCGTWLVAAAWSSLPLFGWGEYVPEPYGLSCTVAWRSYHNSFKDAFYVICSFALFTLVPILLIVLSQIHILYRVCHFSHSLSARGVQTKLRRTERRLSLMFFCISFGFVMAWAPYAVVSFLFIFHKGNWYMAPEGFVFPALFAKSSHIYNPFIYFYFNKAFRQELRRLHHTLCRRLGRNRVRIGPGVDQGPNAIQIELREQNIQRRNNDSKNTEGNPLHHDGGFSYLVSNIRVNPSAVDRRTITGEH</sequence>
<dbReference type="InterPro" id="IPR000276">
    <property type="entry name" value="GPCR_Rhodpsn"/>
</dbReference>
<dbReference type="Gene3D" id="1.20.1070.10">
    <property type="entry name" value="Rhodopsin 7-helix transmembrane proteins"/>
    <property type="match status" value="1"/>
</dbReference>
<accession>A0A3P9A1C2</accession>
<keyword evidence="6" id="KW-0675">Receptor</keyword>
<dbReference type="Ensembl" id="ENSELUT00000022189.3">
    <property type="protein sequence ID" value="ENSELUP00000034955.2"/>
    <property type="gene ID" value="ENSELUG00000013700.3"/>
</dbReference>
<dbReference type="OrthoDB" id="5564849at2759"/>
<evidence type="ECO:0000256" key="8">
    <source>
        <dbReference type="SAM" id="Phobius"/>
    </source>
</evidence>
<dbReference type="GO" id="GO:0004930">
    <property type="term" value="F:G protein-coupled receptor activity"/>
    <property type="evidence" value="ECO:0007669"/>
    <property type="project" value="UniProtKB-KW"/>
</dbReference>
<evidence type="ECO:0000256" key="3">
    <source>
        <dbReference type="ARBA" id="ARBA00022989"/>
    </source>
</evidence>
<dbReference type="GO" id="GO:0007602">
    <property type="term" value="P:phototransduction"/>
    <property type="evidence" value="ECO:0007669"/>
    <property type="project" value="Ensembl"/>
</dbReference>
<keyword evidence="3 8" id="KW-1133">Transmembrane helix</keyword>
<comment type="subcellular location">
    <subcellularLocation>
        <location evidence="1">Membrane</location>
        <topology evidence="1">Multi-pass membrane protein</topology>
    </subcellularLocation>
</comment>
<feature type="transmembrane region" description="Helical" evidence="8">
    <location>
        <begin position="286"/>
        <end position="307"/>
    </location>
</feature>
<dbReference type="CTD" id="103909302"/>
<protein>
    <recommendedName>
        <fullName evidence="9">G-protein coupled receptors family 1 profile domain-containing protein</fullName>
    </recommendedName>
</protein>
<proteinExistence type="predicted"/>
<evidence type="ECO:0000313" key="11">
    <source>
        <dbReference type="Proteomes" id="UP000265140"/>
    </source>
</evidence>
<dbReference type="Bgee" id="ENSELUG00000013700">
    <property type="expression patterns" value="Expressed in spleen and 6 other cell types or tissues"/>
</dbReference>
<dbReference type="PRINTS" id="PR00237">
    <property type="entry name" value="GPCRRHODOPSN"/>
</dbReference>
<feature type="transmembrane region" description="Helical" evidence="8">
    <location>
        <begin position="67"/>
        <end position="86"/>
    </location>
</feature>
<feature type="transmembrane region" description="Helical" evidence="8">
    <location>
        <begin position="31"/>
        <end position="55"/>
    </location>
</feature>
<dbReference type="InterPro" id="IPR050125">
    <property type="entry name" value="GPCR_opsins"/>
</dbReference>
<feature type="transmembrane region" description="Helical" evidence="8">
    <location>
        <begin position="147"/>
        <end position="169"/>
    </location>
</feature>
<evidence type="ECO:0000256" key="4">
    <source>
        <dbReference type="ARBA" id="ARBA00023040"/>
    </source>
</evidence>
<organism evidence="10 11">
    <name type="scientific">Esox lucius</name>
    <name type="common">Northern pike</name>
    <dbReference type="NCBI Taxonomy" id="8010"/>
    <lineage>
        <taxon>Eukaryota</taxon>
        <taxon>Metazoa</taxon>
        <taxon>Chordata</taxon>
        <taxon>Craniata</taxon>
        <taxon>Vertebrata</taxon>
        <taxon>Euteleostomi</taxon>
        <taxon>Actinopterygii</taxon>
        <taxon>Neopterygii</taxon>
        <taxon>Teleostei</taxon>
        <taxon>Protacanthopterygii</taxon>
        <taxon>Esociformes</taxon>
        <taxon>Esocidae</taxon>
        <taxon>Esox</taxon>
    </lineage>
</organism>
<dbReference type="GO" id="GO:0016020">
    <property type="term" value="C:membrane"/>
    <property type="evidence" value="ECO:0007669"/>
    <property type="project" value="UniProtKB-SubCell"/>
</dbReference>
<reference evidence="11" key="1">
    <citation type="journal article" date="2014" name="PLoS ONE">
        <title>The genome and linkage map of the northern pike (Esox lucius): conserved synteny revealed between the salmonid sister group and the Neoteleostei.</title>
        <authorList>
            <person name="Rondeau E.B."/>
            <person name="Minkley D.R."/>
            <person name="Leong J.S."/>
            <person name="Messmer A.M."/>
            <person name="Jantzen J.R."/>
            <person name="von Schalburg K.R."/>
            <person name="Lemon C."/>
            <person name="Bird N.H."/>
            <person name="Koop B.F."/>
        </authorList>
    </citation>
    <scope>NUCLEOTIDE SEQUENCE</scope>
</reference>
<dbReference type="OMA" id="YLKTCYS"/>
<evidence type="ECO:0000256" key="1">
    <source>
        <dbReference type="ARBA" id="ARBA00004141"/>
    </source>
</evidence>
<evidence type="ECO:0000256" key="2">
    <source>
        <dbReference type="ARBA" id="ARBA00022692"/>
    </source>
</evidence>
<feature type="transmembrane region" description="Helical" evidence="8">
    <location>
        <begin position="195"/>
        <end position="215"/>
    </location>
</feature>
<reference evidence="10" key="4">
    <citation type="submission" date="2025-09" db="UniProtKB">
        <authorList>
            <consortium name="Ensembl"/>
        </authorList>
    </citation>
    <scope>IDENTIFICATION</scope>
</reference>
<dbReference type="GeneID" id="105015333"/>
<dbReference type="RefSeq" id="XP_010876718.2">
    <property type="nucleotide sequence ID" value="XM_010878416.5"/>
</dbReference>
<evidence type="ECO:0000259" key="9">
    <source>
        <dbReference type="PROSITE" id="PS50262"/>
    </source>
</evidence>
<name>A0A3P9A1C2_ESOLU</name>
<dbReference type="GeneTree" id="ENSGT01120000271854"/>
<reference evidence="10" key="2">
    <citation type="submission" date="2020-02" db="EMBL/GenBank/DDBJ databases">
        <title>Esox lucius (northern pike) genome, fEsoLuc1, primary haplotype.</title>
        <authorList>
            <person name="Myers G."/>
            <person name="Karagic N."/>
            <person name="Meyer A."/>
            <person name="Pippel M."/>
            <person name="Reichard M."/>
            <person name="Winkler S."/>
            <person name="Tracey A."/>
            <person name="Sims Y."/>
            <person name="Howe K."/>
            <person name="Rhie A."/>
            <person name="Formenti G."/>
            <person name="Durbin R."/>
            <person name="Fedrigo O."/>
            <person name="Jarvis E.D."/>
        </authorList>
    </citation>
    <scope>NUCLEOTIDE SEQUENCE [LARGE SCALE GENOMIC DNA]</scope>
</reference>
<dbReference type="AlphaFoldDB" id="A0A3P9A1C2"/>
<dbReference type="Proteomes" id="UP000265140">
    <property type="component" value="Chromosome 14"/>
</dbReference>
<feature type="transmembrane region" description="Helical" evidence="8">
    <location>
        <begin position="106"/>
        <end position="127"/>
    </location>
</feature>